<name>A0A3M8CF28_9BACL</name>
<accession>A0A3M8CF28</accession>
<gene>
    <name evidence="2" type="ORF">EDM52_11820</name>
</gene>
<dbReference type="AlphaFoldDB" id="A0A3M8CF28"/>
<evidence type="ECO:0000313" key="3">
    <source>
        <dbReference type="Proteomes" id="UP000282028"/>
    </source>
</evidence>
<reference evidence="2 3" key="1">
    <citation type="submission" date="2018-10" db="EMBL/GenBank/DDBJ databases">
        <title>Phylogenomics of Brevibacillus.</title>
        <authorList>
            <person name="Dunlap C."/>
        </authorList>
    </citation>
    <scope>NUCLEOTIDE SEQUENCE [LARGE SCALE GENOMIC DNA]</scope>
    <source>
        <strain evidence="2 3">JCM 12215</strain>
    </source>
</reference>
<dbReference type="OrthoDB" id="9782266at2"/>
<keyword evidence="2" id="KW-0808">Transferase</keyword>
<dbReference type="InterPro" id="IPR016181">
    <property type="entry name" value="Acyl_CoA_acyltransferase"/>
</dbReference>
<dbReference type="CDD" id="cd04301">
    <property type="entry name" value="NAT_SF"/>
    <property type="match status" value="1"/>
</dbReference>
<dbReference type="EMBL" id="RHHR01000015">
    <property type="protein sequence ID" value="RNB74318.1"/>
    <property type="molecule type" value="Genomic_DNA"/>
</dbReference>
<dbReference type="PROSITE" id="PS51186">
    <property type="entry name" value="GNAT"/>
    <property type="match status" value="1"/>
</dbReference>
<evidence type="ECO:0000313" key="2">
    <source>
        <dbReference type="EMBL" id="RNB74318.1"/>
    </source>
</evidence>
<dbReference type="InterPro" id="IPR000182">
    <property type="entry name" value="GNAT_dom"/>
</dbReference>
<dbReference type="Gene3D" id="3.40.630.30">
    <property type="match status" value="1"/>
</dbReference>
<feature type="domain" description="N-acetyltransferase" evidence="1">
    <location>
        <begin position="10"/>
        <end position="173"/>
    </location>
</feature>
<organism evidence="2 3">
    <name type="scientific">Brevibacillus invocatus</name>
    <dbReference type="NCBI Taxonomy" id="173959"/>
    <lineage>
        <taxon>Bacteria</taxon>
        <taxon>Bacillati</taxon>
        <taxon>Bacillota</taxon>
        <taxon>Bacilli</taxon>
        <taxon>Bacillales</taxon>
        <taxon>Paenibacillaceae</taxon>
        <taxon>Brevibacillus</taxon>
    </lineage>
</organism>
<comment type="caution">
    <text evidence="2">The sequence shown here is derived from an EMBL/GenBank/DDBJ whole genome shotgun (WGS) entry which is preliminary data.</text>
</comment>
<keyword evidence="3" id="KW-1185">Reference proteome</keyword>
<dbReference type="RefSeq" id="WP_122909178.1">
    <property type="nucleotide sequence ID" value="NZ_CBCSBE010000003.1"/>
</dbReference>
<sequence length="176" mass="19511">MSLCLSGKRLVIQELTRADLPHALDVFTSNTAYNTLRNGTAAYSLADLEREFDSIVSIPSGVWLQIIGENKRIGVMHLVLSTPTDPKSWISLLLLHSDYQRQGLGRETVNIVEAYCRDNGCTQIHHGAIAENEPALLFWGRLGYEQYRQVSGPVGLLVKPVILVAKWLQKSIPGGE</sequence>
<dbReference type="GO" id="GO:0016747">
    <property type="term" value="F:acyltransferase activity, transferring groups other than amino-acyl groups"/>
    <property type="evidence" value="ECO:0007669"/>
    <property type="project" value="InterPro"/>
</dbReference>
<dbReference type="SUPFAM" id="SSF55729">
    <property type="entry name" value="Acyl-CoA N-acyltransferases (Nat)"/>
    <property type="match status" value="1"/>
</dbReference>
<protein>
    <submittedName>
        <fullName evidence="2">GNAT family N-acetyltransferase</fullName>
    </submittedName>
</protein>
<dbReference type="Pfam" id="PF00583">
    <property type="entry name" value="Acetyltransf_1"/>
    <property type="match status" value="1"/>
</dbReference>
<dbReference type="Proteomes" id="UP000282028">
    <property type="component" value="Unassembled WGS sequence"/>
</dbReference>
<evidence type="ECO:0000259" key="1">
    <source>
        <dbReference type="PROSITE" id="PS51186"/>
    </source>
</evidence>
<proteinExistence type="predicted"/>